<protein>
    <submittedName>
        <fullName evidence="1">Uncharacterized protein</fullName>
    </submittedName>
</protein>
<gene>
    <name evidence="1" type="ORF">CSOL1703_00011112</name>
</gene>
<dbReference type="AlphaFoldDB" id="A0A9N9WAQ4"/>
<evidence type="ECO:0000313" key="1">
    <source>
        <dbReference type="EMBL" id="CAH0045363.1"/>
    </source>
</evidence>
<keyword evidence="2" id="KW-1185">Reference proteome</keyword>
<name>A0A9N9WAQ4_9HYPO</name>
<reference evidence="2" key="1">
    <citation type="submission" date="2019-06" db="EMBL/GenBank/DDBJ databases">
        <authorList>
            <person name="Broberg M."/>
        </authorList>
    </citation>
    <scope>NUCLEOTIDE SEQUENCE [LARGE SCALE GENOMIC DNA]</scope>
</reference>
<reference evidence="1 2" key="2">
    <citation type="submission" date="2021-10" db="EMBL/GenBank/DDBJ databases">
        <authorList>
            <person name="Piombo E."/>
        </authorList>
    </citation>
    <scope>NUCLEOTIDE SEQUENCE [LARGE SCALE GENOMIC DNA]</scope>
</reference>
<organism evidence="1 2">
    <name type="scientific">Clonostachys solani</name>
    <dbReference type="NCBI Taxonomy" id="160281"/>
    <lineage>
        <taxon>Eukaryota</taxon>
        <taxon>Fungi</taxon>
        <taxon>Dikarya</taxon>
        <taxon>Ascomycota</taxon>
        <taxon>Pezizomycotina</taxon>
        <taxon>Sordariomycetes</taxon>
        <taxon>Hypocreomycetidae</taxon>
        <taxon>Hypocreales</taxon>
        <taxon>Bionectriaceae</taxon>
        <taxon>Clonostachys</taxon>
    </lineage>
</organism>
<accession>A0A9N9WAQ4</accession>
<sequence length="112" mass="12630">MARRLIEAIKVHPLTYPRPFTTEIPDYKLTFDSETFFPKNTENPFYGAKLPLTKFTITLTDAGSGVRCPAAIHVEFNILIEKPDGVTKMDIIDALIADLNGRKSLLVYIEVM</sequence>
<comment type="caution">
    <text evidence="1">The sequence shown here is derived from an EMBL/GenBank/DDBJ whole genome shotgun (WGS) entry which is preliminary data.</text>
</comment>
<dbReference type="EMBL" id="CABFOC020000011">
    <property type="protein sequence ID" value="CAH0045363.1"/>
    <property type="molecule type" value="Genomic_DNA"/>
</dbReference>
<proteinExistence type="predicted"/>
<dbReference type="Proteomes" id="UP000775872">
    <property type="component" value="Unassembled WGS sequence"/>
</dbReference>
<evidence type="ECO:0000313" key="2">
    <source>
        <dbReference type="Proteomes" id="UP000775872"/>
    </source>
</evidence>